<comment type="caution">
    <text evidence="2">The sequence shown here is derived from an EMBL/GenBank/DDBJ whole genome shotgun (WGS) entry which is preliminary data.</text>
</comment>
<name>A0A4R4UPS5_9PSEU</name>
<accession>A0A4R4UPS5</accession>
<dbReference type="Pfam" id="PF06314">
    <property type="entry name" value="ADC"/>
    <property type="match status" value="1"/>
</dbReference>
<dbReference type="EMBL" id="SMKV01000039">
    <property type="protein sequence ID" value="TDC88809.1"/>
    <property type="molecule type" value="Genomic_DNA"/>
</dbReference>
<dbReference type="GO" id="GO:0016829">
    <property type="term" value="F:lyase activity"/>
    <property type="evidence" value="ECO:0007669"/>
    <property type="project" value="InterPro"/>
</dbReference>
<evidence type="ECO:0000313" key="3">
    <source>
        <dbReference type="Proteomes" id="UP000294744"/>
    </source>
</evidence>
<dbReference type="AlphaFoldDB" id="A0A4R4UPS5"/>
<protein>
    <submittedName>
        <fullName evidence="2">Acetoacetate decarboxylase</fullName>
    </submittedName>
</protein>
<gene>
    <name evidence="2" type="ORF">E1161_23075</name>
</gene>
<evidence type="ECO:0000313" key="2">
    <source>
        <dbReference type="EMBL" id="TDC88809.1"/>
    </source>
</evidence>
<sequence length="256" mass="28001">MVVRRRTRTRGKGRSSVHEKPLTNSVHVVQGERVHMPVEVRAATGVTAQFLVPAGPARDTLAAAGLAPVTPVPGRVPATLGFVHYLDGDLGEYHEFLVALMCRQPGVRGSTGVFIHWLPVDQTFTCEAGQNIWGFPKEISTIDVSTRGKRTRCEVRLEDRAVVAMEFGRGVPAPSAMGAMTLDAYTHRDGVLRRTPWTMRAGGTRMRPGGARVELGDHPISDDLRRLGFPRDALFTNHIGELTMRFADATPISSRS</sequence>
<feature type="region of interest" description="Disordered" evidence="1">
    <location>
        <begin position="1"/>
        <end position="20"/>
    </location>
</feature>
<dbReference type="SUPFAM" id="SSF160104">
    <property type="entry name" value="Acetoacetate decarboxylase-like"/>
    <property type="match status" value="1"/>
</dbReference>
<reference evidence="2 3" key="1">
    <citation type="submission" date="2019-03" db="EMBL/GenBank/DDBJ databases">
        <title>Draft genome sequences of novel Actinobacteria.</title>
        <authorList>
            <person name="Sahin N."/>
            <person name="Ay H."/>
            <person name="Saygin H."/>
        </authorList>
    </citation>
    <scope>NUCLEOTIDE SEQUENCE [LARGE SCALE GENOMIC DNA]</scope>
    <source>
        <strain evidence="2 3">16K404</strain>
    </source>
</reference>
<evidence type="ECO:0000256" key="1">
    <source>
        <dbReference type="SAM" id="MobiDB-lite"/>
    </source>
</evidence>
<dbReference type="InterPro" id="IPR023375">
    <property type="entry name" value="ADC_dom_sf"/>
</dbReference>
<dbReference type="Gene3D" id="2.40.400.10">
    <property type="entry name" value="Acetoacetate decarboxylase-like"/>
    <property type="match status" value="1"/>
</dbReference>
<keyword evidence="3" id="KW-1185">Reference proteome</keyword>
<dbReference type="InterPro" id="IPR010451">
    <property type="entry name" value="Acetoacetate_decarboxylase"/>
</dbReference>
<dbReference type="OrthoDB" id="1633687at2"/>
<dbReference type="Proteomes" id="UP000294744">
    <property type="component" value="Unassembled WGS sequence"/>
</dbReference>
<feature type="compositionally biased region" description="Basic residues" evidence="1">
    <location>
        <begin position="1"/>
        <end position="15"/>
    </location>
</feature>
<proteinExistence type="predicted"/>
<organism evidence="2 3">
    <name type="scientific">Saccharopolyspora aridisoli</name>
    <dbReference type="NCBI Taxonomy" id="2530385"/>
    <lineage>
        <taxon>Bacteria</taxon>
        <taxon>Bacillati</taxon>
        <taxon>Actinomycetota</taxon>
        <taxon>Actinomycetes</taxon>
        <taxon>Pseudonocardiales</taxon>
        <taxon>Pseudonocardiaceae</taxon>
        <taxon>Saccharopolyspora</taxon>
    </lineage>
</organism>